<keyword evidence="2 4" id="KW-0378">Hydrolase</keyword>
<reference evidence="4 5" key="1">
    <citation type="submission" date="2023-11" db="EMBL/GenBank/DDBJ databases">
        <title>Bacillus jintuensis, isolated from a mudflat on the Beibu Gulf coast.</title>
        <authorList>
            <person name="Li M."/>
        </authorList>
    </citation>
    <scope>NUCLEOTIDE SEQUENCE [LARGE SCALE GENOMIC DNA]</scope>
    <source>
        <strain evidence="4 5">31A1R</strain>
    </source>
</reference>
<evidence type="ECO:0000259" key="3">
    <source>
        <dbReference type="Pfam" id="PF00857"/>
    </source>
</evidence>
<protein>
    <submittedName>
        <fullName evidence="4">Cysteine hydrolase family protein</fullName>
        <ecNumber evidence="4">3.-.-.-</ecNumber>
    </submittedName>
</protein>
<gene>
    <name evidence="4" type="ORF">SM124_18030</name>
</gene>
<dbReference type="InterPro" id="IPR036380">
    <property type="entry name" value="Isochorismatase-like_sf"/>
</dbReference>
<evidence type="ECO:0000256" key="2">
    <source>
        <dbReference type="ARBA" id="ARBA00022801"/>
    </source>
</evidence>
<dbReference type="Gene3D" id="3.40.50.850">
    <property type="entry name" value="Isochorismatase-like"/>
    <property type="match status" value="1"/>
</dbReference>
<dbReference type="EMBL" id="JAXOFX010000015">
    <property type="protein sequence ID" value="MDZ5473618.1"/>
    <property type="molecule type" value="Genomic_DNA"/>
</dbReference>
<accession>A0ABU5J2I6</accession>
<keyword evidence="5" id="KW-1185">Reference proteome</keyword>
<dbReference type="GO" id="GO:0016787">
    <property type="term" value="F:hydrolase activity"/>
    <property type="evidence" value="ECO:0007669"/>
    <property type="project" value="UniProtKB-KW"/>
</dbReference>
<dbReference type="InterPro" id="IPR000868">
    <property type="entry name" value="Isochorismatase-like_dom"/>
</dbReference>
<dbReference type="PANTHER" id="PTHR43540">
    <property type="entry name" value="PEROXYUREIDOACRYLATE/UREIDOACRYLATE AMIDOHYDROLASE-RELATED"/>
    <property type="match status" value="1"/>
</dbReference>
<comment type="caution">
    <text evidence="4">The sequence shown here is derived from an EMBL/GenBank/DDBJ whole genome shotgun (WGS) entry which is preliminary data.</text>
</comment>
<dbReference type="CDD" id="cd01014">
    <property type="entry name" value="nicotinamidase_related"/>
    <property type="match status" value="1"/>
</dbReference>
<dbReference type="PANTHER" id="PTHR43540:SF1">
    <property type="entry name" value="ISOCHORISMATASE HYDROLASE"/>
    <property type="match status" value="1"/>
</dbReference>
<sequence>MKPAIILVDIQKAFEDSSWGNRNNLEAELQAKRLIEVWRLAKWPIIHIQHTSSNPNSLFYKGSYGHAFKEGLEPIEDEVVFQKSVNSSFIGTSLKEYLDDKGIHELVIMGLTTQHCVSTTTRMAGNYGYDVKLVADATAAFETKGLNGKVFSAQEVHDLELALLNKEFATVINAEDVLKLYELV</sequence>
<feature type="domain" description="Isochorismatase-like" evidence="3">
    <location>
        <begin position="4"/>
        <end position="176"/>
    </location>
</feature>
<dbReference type="Proteomes" id="UP001290455">
    <property type="component" value="Unassembled WGS sequence"/>
</dbReference>
<dbReference type="SUPFAM" id="SSF52499">
    <property type="entry name" value="Isochorismatase-like hydrolases"/>
    <property type="match status" value="1"/>
</dbReference>
<dbReference type="InterPro" id="IPR050272">
    <property type="entry name" value="Isochorismatase-like_hydrls"/>
</dbReference>
<comment type="similarity">
    <text evidence="1">Belongs to the isochorismatase family.</text>
</comment>
<organism evidence="4 5">
    <name type="scientific">Robertmurraya mangrovi</name>
    <dbReference type="NCBI Taxonomy" id="3098077"/>
    <lineage>
        <taxon>Bacteria</taxon>
        <taxon>Bacillati</taxon>
        <taxon>Bacillota</taxon>
        <taxon>Bacilli</taxon>
        <taxon>Bacillales</taxon>
        <taxon>Bacillaceae</taxon>
        <taxon>Robertmurraya</taxon>
    </lineage>
</organism>
<dbReference type="EC" id="3.-.-.-" evidence="4"/>
<name>A0ABU5J2I6_9BACI</name>
<evidence type="ECO:0000313" key="4">
    <source>
        <dbReference type="EMBL" id="MDZ5473618.1"/>
    </source>
</evidence>
<dbReference type="RefSeq" id="WP_322447914.1">
    <property type="nucleotide sequence ID" value="NZ_JAXOFX010000015.1"/>
</dbReference>
<proteinExistence type="inferred from homology"/>
<dbReference type="Pfam" id="PF00857">
    <property type="entry name" value="Isochorismatase"/>
    <property type="match status" value="1"/>
</dbReference>
<evidence type="ECO:0000256" key="1">
    <source>
        <dbReference type="ARBA" id="ARBA00006336"/>
    </source>
</evidence>
<evidence type="ECO:0000313" key="5">
    <source>
        <dbReference type="Proteomes" id="UP001290455"/>
    </source>
</evidence>